<keyword evidence="2" id="KW-0963">Cytoplasm</keyword>
<evidence type="ECO:0000256" key="5">
    <source>
        <dbReference type="ARBA" id="ARBA00023134"/>
    </source>
</evidence>
<dbReference type="Proteomes" id="UP000663699">
    <property type="component" value="Chromosome 15"/>
</dbReference>
<dbReference type="EMBL" id="CP054546">
    <property type="protein sequence ID" value="QSL66918.1"/>
    <property type="molecule type" value="Genomic_DNA"/>
</dbReference>
<dbReference type="GO" id="GO:0005525">
    <property type="term" value="F:GTP binding"/>
    <property type="evidence" value="ECO:0007669"/>
    <property type="project" value="UniProtKB-KW"/>
</dbReference>
<evidence type="ECO:0000313" key="8">
    <source>
        <dbReference type="EMBL" id="QSL66918.1"/>
    </source>
</evidence>
<dbReference type="Gene3D" id="3.40.50.300">
    <property type="entry name" value="P-loop containing nucleotide triphosphate hydrolases"/>
    <property type="match status" value="1"/>
</dbReference>
<evidence type="ECO:0000256" key="1">
    <source>
        <dbReference type="ARBA" id="ARBA00004496"/>
    </source>
</evidence>
<dbReference type="PROSITE" id="PS51721">
    <property type="entry name" value="G_CP"/>
    <property type="match status" value="1"/>
</dbReference>
<sequence length="604" mass="70053">MPFSRKKTYECLGNSLKNNILDFREKKRHDHLRCRNRLETRELQSIVHETSLDSFLSEINLSETEFFREGKNTEIVEKSGSDSPILSSDKKKGALEAYQQLKSGLTVPRRPYWDSKTTAKELERNEKEAFLNWRRKLALLQENYDAHLTPFERNLEVWRQLWRVIEKCDLLVQIVDARNPLLYRSKDLESYVKEMNKKNFLLINKADLLTLKQREYWADYFKKKGISYTFFSAVTKRHIGDQYVNKKDKKSLKKVMNEIEEIFDKEILENDKDILNNHLKIEENSLIEDERTKIVSVDKLKDFFFKEIELLNDNNTGHSEKFYVGLVGYPNVGKSSTINSIISEKKVSVSSTPGKTKHFQTIHISDKLVLCDCPGLVFPNFTTTKEELVCNGVLSIDQLKDYIRPIALIASRISKEVFETIYGISLEVKTAEENGSGILTAEELLEKYAASRGIDKSRASRHIIKDYISGKLLFCTPPPDIDPYIFNFEYYNSFKLCGDKRLQSGDSTENGVANKSSINTKKQTNSKDNPSLHTKLSKFDQDFFSQNTLSLNLKGFYYKKHAGPLAAHFFENHQNNIFNKSKKHFNAHKRKNIASRQKSMESRT</sequence>
<comment type="subcellular location">
    <subcellularLocation>
        <location evidence="1">Cytoplasm</location>
    </subcellularLocation>
</comment>
<proteinExistence type="predicted"/>
<dbReference type="AlphaFoldDB" id="A0A899G6L2"/>
<dbReference type="GO" id="GO:0005829">
    <property type="term" value="C:cytosol"/>
    <property type="evidence" value="ECO:0007669"/>
    <property type="project" value="TreeGrafter"/>
</dbReference>
<feature type="domain" description="CP-type G" evidence="7">
    <location>
        <begin position="158"/>
        <end position="379"/>
    </location>
</feature>
<dbReference type="Pfam" id="PF01926">
    <property type="entry name" value="MMR_HSR1"/>
    <property type="match status" value="1"/>
</dbReference>
<dbReference type="InterPro" id="IPR043358">
    <property type="entry name" value="GNL1-like"/>
</dbReference>
<dbReference type="InterPro" id="IPR030378">
    <property type="entry name" value="G_CP_dom"/>
</dbReference>
<keyword evidence="3" id="KW-0547">Nucleotide-binding</keyword>
<name>A0A899G6L2_9ASCO</name>
<dbReference type="GO" id="GO:0003924">
    <property type="term" value="F:GTPase activity"/>
    <property type="evidence" value="ECO:0007669"/>
    <property type="project" value="InterPro"/>
</dbReference>
<feature type="region of interest" description="Disordered" evidence="6">
    <location>
        <begin position="505"/>
        <end position="532"/>
    </location>
</feature>
<dbReference type="PANTHER" id="PTHR45709:SF2">
    <property type="entry name" value="LARGE SUBUNIT GTPASE 1 HOMOLOG"/>
    <property type="match status" value="1"/>
</dbReference>
<accession>A0A899G6L2</accession>
<keyword evidence="5" id="KW-0342">GTP-binding</keyword>
<evidence type="ECO:0000256" key="3">
    <source>
        <dbReference type="ARBA" id="ARBA00022741"/>
    </source>
</evidence>
<dbReference type="InterPro" id="IPR006073">
    <property type="entry name" value="GTP-bd"/>
</dbReference>
<organism evidence="8 9">
    <name type="scientific">Pneumocystis wakefieldiae</name>
    <dbReference type="NCBI Taxonomy" id="38082"/>
    <lineage>
        <taxon>Eukaryota</taxon>
        <taxon>Fungi</taxon>
        <taxon>Dikarya</taxon>
        <taxon>Ascomycota</taxon>
        <taxon>Taphrinomycotina</taxon>
        <taxon>Pneumocystomycetes</taxon>
        <taxon>Pneumocystaceae</taxon>
        <taxon>Pneumocystis</taxon>
    </lineage>
</organism>
<keyword evidence="4" id="KW-0378">Hydrolase</keyword>
<dbReference type="InterPro" id="IPR027417">
    <property type="entry name" value="P-loop_NTPase"/>
</dbReference>
<evidence type="ECO:0000313" key="9">
    <source>
        <dbReference type="Proteomes" id="UP000663699"/>
    </source>
</evidence>
<dbReference type="SUPFAM" id="SSF52540">
    <property type="entry name" value="P-loop containing nucleoside triphosphate hydrolases"/>
    <property type="match status" value="1"/>
</dbReference>
<protein>
    <recommendedName>
        <fullName evidence="7">CP-type G domain-containing protein</fullName>
    </recommendedName>
</protein>
<dbReference type="FunFam" id="3.40.50.300:FF:001151">
    <property type="entry name" value="Large subunit GTPase 1"/>
    <property type="match status" value="1"/>
</dbReference>
<gene>
    <name evidence="8" type="ORF">MERGE_001305</name>
</gene>
<dbReference type="GO" id="GO:0000054">
    <property type="term" value="P:ribosomal subunit export from nucleus"/>
    <property type="evidence" value="ECO:0007669"/>
    <property type="project" value="TreeGrafter"/>
</dbReference>
<dbReference type="OrthoDB" id="61815at2759"/>
<reference evidence="8" key="1">
    <citation type="submission" date="2020-06" db="EMBL/GenBank/DDBJ databases">
        <title>Genomes of multiple members of Pneumocystis genus reveal paths to human pathogen Pneumocystis jirovecii.</title>
        <authorList>
            <person name="Cisse O.H."/>
            <person name="Ma L."/>
            <person name="Dekker J."/>
            <person name="Khil P."/>
            <person name="Jo J."/>
            <person name="Brenchley J."/>
            <person name="Blair R."/>
            <person name="Pahar B."/>
            <person name="Chabe M."/>
            <person name="Van Rompay K.A."/>
            <person name="Keesler R."/>
            <person name="Sukura A."/>
            <person name="Hirsch V."/>
            <person name="Kutty G."/>
            <person name="Liu Y."/>
            <person name="Peng L."/>
            <person name="Chen J."/>
            <person name="Song J."/>
            <person name="Weissenbacher-Lang C."/>
            <person name="Xu J."/>
            <person name="Upham N.S."/>
            <person name="Stajich J.E."/>
            <person name="Cuomo C.A."/>
            <person name="Cushion M.T."/>
            <person name="Kovacs J.A."/>
        </authorList>
    </citation>
    <scope>NUCLEOTIDE SEQUENCE</scope>
    <source>
        <strain evidence="8">2A</strain>
    </source>
</reference>
<evidence type="ECO:0000256" key="2">
    <source>
        <dbReference type="ARBA" id="ARBA00022490"/>
    </source>
</evidence>
<evidence type="ECO:0000256" key="4">
    <source>
        <dbReference type="ARBA" id="ARBA00022801"/>
    </source>
</evidence>
<evidence type="ECO:0000259" key="7">
    <source>
        <dbReference type="PROSITE" id="PS51721"/>
    </source>
</evidence>
<dbReference type="CDD" id="cd01857">
    <property type="entry name" value="HSR1_MMR1"/>
    <property type="match status" value="1"/>
</dbReference>
<evidence type="ECO:0000256" key="6">
    <source>
        <dbReference type="SAM" id="MobiDB-lite"/>
    </source>
</evidence>
<dbReference type="PANTHER" id="PTHR45709">
    <property type="entry name" value="LARGE SUBUNIT GTPASE 1 HOMOLOG-RELATED"/>
    <property type="match status" value="1"/>
</dbReference>
<keyword evidence="9" id="KW-1185">Reference proteome</keyword>